<evidence type="ECO:0000256" key="2">
    <source>
        <dbReference type="ARBA" id="ARBA00023136"/>
    </source>
</evidence>
<proteinExistence type="predicted"/>
<comment type="caution">
    <text evidence="7">The sequence shown here is derived from an EMBL/GenBank/DDBJ whole genome shotgun (WGS) entry which is preliminary data.</text>
</comment>
<evidence type="ECO:0000256" key="5">
    <source>
        <dbReference type="SAM" id="SignalP"/>
    </source>
</evidence>
<dbReference type="Gene3D" id="2.60.40.10">
    <property type="entry name" value="Immunoglobulins"/>
    <property type="match status" value="1"/>
</dbReference>
<dbReference type="SUPFAM" id="SSF56935">
    <property type="entry name" value="Porins"/>
    <property type="match status" value="1"/>
</dbReference>
<evidence type="ECO:0000256" key="1">
    <source>
        <dbReference type="ARBA" id="ARBA00004442"/>
    </source>
</evidence>
<dbReference type="PANTHER" id="PTHR40980">
    <property type="entry name" value="PLUG DOMAIN-CONTAINING PROTEIN"/>
    <property type="match status" value="1"/>
</dbReference>
<dbReference type="EMBL" id="QTJU01000003">
    <property type="protein sequence ID" value="RFM28104.1"/>
    <property type="molecule type" value="Genomic_DNA"/>
</dbReference>
<keyword evidence="3" id="KW-0998">Cell outer membrane</keyword>
<gene>
    <name evidence="7" type="ORF">DXN05_11280</name>
</gene>
<evidence type="ECO:0000256" key="4">
    <source>
        <dbReference type="SAM" id="MobiDB-lite"/>
    </source>
</evidence>
<evidence type="ECO:0000313" key="8">
    <source>
        <dbReference type="Proteomes" id="UP000261284"/>
    </source>
</evidence>
<dbReference type="GO" id="GO:0009279">
    <property type="term" value="C:cell outer membrane"/>
    <property type="evidence" value="ECO:0007669"/>
    <property type="project" value="UniProtKB-SubCell"/>
</dbReference>
<comment type="subcellular location">
    <subcellularLocation>
        <location evidence="1">Cell outer membrane</location>
    </subcellularLocation>
</comment>
<dbReference type="Gene3D" id="2.40.170.20">
    <property type="entry name" value="TonB-dependent receptor, beta-barrel domain"/>
    <property type="match status" value="1"/>
</dbReference>
<keyword evidence="7" id="KW-0675">Receptor</keyword>
<feature type="compositionally biased region" description="Low complexity" evidence="4">
    <location>
        <begin position="794"/>
        <end position="804"/>
    </location>
</feature>
<keyword evidence="5" id="KW-0732">Signal</keyword>
<dbReference type="RefSeq" id="WP_116847350.1">
    <property type="nucleotide sequence ID" value="NZ_QTJU01000003.1"/>
</dbReference>
<dbReference type="InterPro" id="IPR036942">
    <property type="entry name" value="Beta-barrel_TonB_sf"/>
</dbReference>
<feature type="chain" id="PRO_5017673589" evidence="5">
    <location>
        <begin position="20"/>
        <end position="818"/>
    </location>
</feature>
<feature type="signal peptide" evidence="5">
    <location>
        <begin position="1"/>
        <end position="19"/>
    </location>
</feature>
<dbReference type="SUPFAM" id="SSF49478">
    <property type="entry name" value="Cna protein B-type domain"/>
    <property type="match status" value="1"/>
</dbReference>
<feature type="domain" description="Outer membrane protein beta-barrel" evidence="6">
    <location>
        <begin position="383"/>
        <end position="787"/>
    </location>
</feature>
<dbReference type="Gene3D" id="2.170.130.10">
    <property type="entry name" value="TonB-dependent receptor, plug domain"/>
    <property type="match status" value="1"/>
</dbReference>
<accession>A0A3E1NJU7</accession>
<dbReference type="OrthoDB" id="905812at2"/>
<organism evidence="7 8">
    <name type="scientific">Deminuibacter soli</name>
    <dbReference type="NCBI Taxonomy" id="2291815"/>
    <lineage>
        <taxon>Bacteria</taxon>
        <taxon>Pseudomonadati</taxon>
        <taxon>Bacteroidota</taxon>
        <taxon>Chitinophagia</taxon>
        <taxon>Chitinophagales</taxon>
        <taxon>Chitinophagaceae</taxon>
        <taxon>Deminuibacter</taxon>
    </lineage>
</organism>
<dbReference type="InterPro" id="IPR037066">
    <property type="entry name" value="Plug_dom_sf"/>
</dbReference>
<evidence type="ECO:0000313" key="7">
    <source>
        <dbReference type="EMBL" id="RFM28104.1"/>
    </source>
</evidence>
<protein>
    <submittedName>
        <fullName evidence="7">TonB-dependent receptor</fullName>
    </submittedName>
</protein>
<sequence>MRKLLSVIVLLGAAVTSQAQNIQDGTISGKLAAGAKPVESATINLLLAKDSSLVKAGLTDKSGNFLLEHIKNGRYLVQVDAMGYQKYYSAAFALTEQQHDHKLAAIELTAASQELNGVVVTAKKQFVEQHLDKTVVNVDASPSNAGLSALDVLEKSPGITVDKDGNVSLKGKGGVLILVDGKPTYLSATDLANLLKNMPSTNLDQIEIMTNPPAKYDAAGNSGVINIRTKKLKMKGLNGSVTLGAGIGHNPKSNNSFNINYRTGKVNLFGNYSYNYNKGYQTLDLTRNFRDQNTYELLNVFQQFTKMEPNYQSHTFKTGMDITASKKTTIGFVVNGYLEHGSFSSNNTTNILDAHGTLDSVTLAHNIQRDHFNNVGTNFNLRHTFDTAGRELTADLDYIHYSSGNHQEFQNIFYNNSNSKTQPDEFIRGELPSNINIYSAKVDYTHPLKHNAKFEAGAKSSYVKTDNNALYSTLQNDKWIEDAGRSNHFIYKENINAVYVNLNKQFSKKWSGQLGLRMENTNASGDQLTTDQNFKRNYTQLFPTSYIGYTLNDKNQFSLSYGRRIERPDYQDMNPFYYFLDKYTYQVGNPYLKPQFSHNIELNHTYGGVLTSSIGFSRTNDIIMDVLKQVDSTRTSFQTKANIAATTTFTASMSFNKQLTKWWRISLYGQGNYNHFKGFVNTGILDVSGFNFMTNFSNQFELKHNWGLELSGFYRSSSVEGTIVSKPMGLMNFAVSKQIMKKKGTIKLNIRDFANLQYFRGYSRYQNVDMVIKNHWDNRVVNISFTYRFSKGVSASPSRKGSSASDEEQNRVKKGGGN</sequence>
<dbReference type="InterPro" id="IPR013783">
    <property type="entry name" value="Ig-like_fold"/>
</dbReference>
<feature type="region of interest" description="Disordered" evidence="4">
    <location>
        <begin position="792"/>
        <end position="818"/>
    </location>
</feature>
<dbReference type="PANTHER" id="PTHR40980:SF4">
    <property type="entry name" value="TONB-DEPENDENT RECEPTOR-LIKE BETA-BARREL DOMAIN-CONTAINING PROTEIN"/>
    <property type="match status" value="1"/>
</dbReference>
<reference evidence="7 8" key="1">
    <citation type="submission" date="2018-08" db="EMBL/GenBank/DDBJ databases">
        <title>Chitinophagaceae sp. K23C18032701, a novel bacterium isolated from forest soil.</title>
        <authorList>
            <person name="Wang C."/>
        </authorList>
    </citation>
    <scope>NUCLEOTIDE SEQUENCE [LARGE SCALE GENOMIC DNA]</scope>
    <source>
        <strain evidence="7 8">K23C18032701</strain>
    </source>
</reference>
<keyword evidence="8" id="KW-1185">Reference proteome</keyword>
<keyword evidence="2" id="KW-0472">Membrane</keyword>
<dbReference type="AlphaFoldDB" id="A0A3E1NJU7"/>
<evidence type="ECO:0000259" key="6">
    <source>
        <dbReference type="Pfam" id="PF14905"/>
    </source>
</evidence>
<name>A0A3E1NJU7_9BACT</name>
<evidence type="ECO:0000256" key="3">
    <source>
        <dbReference type="ARBA" id="ARBA00023237"/>
    </source>
</evidence>
<dbReference type="Proteomes" id="UP000261284">
    <property type="component" value="Unassembled WGS sequence"/>
</dbReference>
<dbReference type="Pfam" id="PF14905">
    <property type="entry name" value="OMP_b-brl_3"/>
    <property type="match status" value="1"/>
</dbReference>
<dbReference type="InterPro" id="IPR041700">
    <property type="entry name" value="OMP_b-brl_3"/>
</dbReference>